<protein>
    <recommendedName>
        <fullName evidence="6">Late embryogenesis abundant protein LEA-2 subgroup domain-containing protein</fullName>
    </recommendedName>
</protein>
<evidence type="ECO:0000256" key="3">
    <source>
        <dbReference type="SAM" id="Phobius"/>
    </source>
</evidence>
<dbReference type="PANTHER" id="PTHR31234:SF72">
    <property type="entry name" value="NDR1_HIN1-LIKE PROTEIN 6"/>
    <property type="match status" value="1"/>
</dbReference>
<evidence type="ECO:0000256" key="1">
    <source>
        <dbReference type="ARBA" id="ARBA00004370"/>
    </source>
</evidence>
<dbReference type="EMBL" id="JBDFQZ010000009">
    <property type="protein sequence ID" value="KAK9689775.1"/>
    <property type="molecule type" value="Genomic_DNA"/>
</dbReference>
<sequence>MYSSQHMPPPPPNYEMLQNPYGAPPAYYNPQQPYHQHRAIPRYQTRRSGFACCVRCMCCIYFLLFLLVFGLIASLFIVYLFYQPKIPYYKLEEFTVKTFSFNPDLTVKTDFLVTIRAENPNTKIEFIYGSDNSIIVSFDGQVLCSGKMPEFHQGHQNITTIMVSLTGKPELGSILRYDLENREGLGNIPLLVQVKVPVTFVFDTVPLRQFIFHVDCHVTVSGLRPEKKPRIISTYYTIGMGL</sequence>
<feature type="transmembrane region" description="Helical" evidence="3">
    <location>
        <begin position="60"/>
        <end position="82"/>
    </location>
</feature>
<comment type="caution">
    <text evidence="4">The sequence shown here is derived from an EMBL/GenBank/DDBJ whole genome shotgun (WGS) entry which is preliminary data.</text>
</comment>
<reference evidence="4" key="1">
    <citation type="submission" date="2024-03" db="EMBL/GenBank/DDBJ databases">
        <title>WGS assembly of Saponaria officinalis var. Norfolk2.</title>
        <authorList>
            <person name="Jenkins J."/>
            <person name="Shu S."/>
            <person name="Grimwood J."/>
            <person name="Barry K."/>
            <person name="Goodstein D."/>
            <person name="Schmutz J."/>
            <person name="Leebens-Mack J."/>
            <person name="Osbourn A."/>
        </authorList>
    </citation>
    <scope>NUCLEOTIDE SEQUENCE [LARGE SCALE GENOMIC DNA]</scope>
    <source>
        <strain evidence="4">JIC</strain>
    </source>
</reference>
<evidence type="ECO:0000313" key="5">
    <source>
        <dbReference type="Proteomes" id="UP001443914"/>
    </source>
</evidence>
<comment type="subcellular location">
    <subcellularLocation>
        <location evidence="1">Membrane</location>
    </subcellularLocation>
</comment>
<evidence type="ECO:0000256" key="2">
    <source>
        <dbReference type="ARBA" id="ARBA00023136"/>
    </source>
</evidence>
<dbReference type="GO" id="GO:0005886">
    <property type="term" value="C:plasma membrane"/>
    <property type="evidence" value="ECO:0007669"/>
    <property type="project" value="TreeGrafter"/>
</dbReference>
<keyword evidence="3" id="KW-0812">Transmembrane</keyword>
<dbReference type="AlphaFoldDB" id="A0AAW1IK29"/>
<dbReference type="PANTHER" id="PTHR31234">
    <property type="entry name" value="LATE EMBRYOGENESIS ABUNDANT (LEA) HYDROXYPROLINE-RICH GLYCOPROTEIN FAMILY"/>
    <property type="match status" value="1"/>
</dbReference>
<accession>A0AAW1IK29</accession>
<dbReference type="InterPro" id="IPR044839">
    <property type="entry name" value="NDR1-like"/>
</dbReference>
<name>A0AAW1IK29_SAPOF</name>
<evidence type="ECO:0008006" key="6">
    <source>
        <dbReference type="Google" id="ProtNLM"/>
    </source>
</evidence>
<keyword evidence="5" id="KW-1185">Reference proteome</keyword>
<dbReference type="Proteomes" id="UP001443914">
    <property type="component" value="Unassembled WGS sequence"/>
</dbReference>
<evidence type="ECO:0000313" key="4">
    <source>
        <dbReference type="EMBL" id="KAK9689775.1"/>
    </source>
</evidence>
<organism evidence="4 5">
    <name type="scientific">Saponaria officinalis</name>
    <name type="common">Common soapwort</name>
    <name type="synonym">Lychnis saponaria</name>
    <dbReference type="NCBI Taxonomy" id="3572"/>
    <lineage>
        <taxon>Eukaryota</taxon>
        <taxon>Viridiplantae</taxon>
        <taxon>Streptophyta</taxon>
        <taxon>Embryophyta</taxon>
        <taxon>Tracheophyta</taxon>
        <taxon>Spermatophyta</taxon>
        <taxon>Magnoliopsida</taxon>
        <taxon>eudicotyledons</taxon>
        <taxon>Gunneridae</taxon>
        <taxon>Pentapetalae</taxon>
        <taxon>Caryophyllales</taxon>
        <taxon>Caryophyllaceae</taxon>
        <taxon>Caryophylleae</taxon>
        <taxon>Saponaria</taxon>
    </lineage>
</organism>
<proteinExistence type="predicted"/>
<keyword evidence="2 3" id="KW-0472">Membrane</keyword>
<keyword evidence="3" id="KW-1133">Transmembrane helix</keyword>
<gene>
    <name evidence="4" type="ORF">RND81_09G080100</name>
</gene>
<dbReference type="GO" id="GO:0098542">
    <property type="term" value="P:defense response to other organism"/>
    <property type="evidence" value="ECO:0007669"/>
    <property type="project" value="InterPro"/>
</dbReference>